<comment type="similarity">
    <text evidence="1">Belongs to the ABC transporter superfamily.</text>
</comment>
<organism evidence="12 13">
    <name type="scientific">Phoenicibacter congonensis</name>
    <dbReference type="NCBI Taxonomy" id="1944646"/>
    <lineage>
        <taxon>Bacteria</taxon>
        <taxon>Bacillati</taxon>
        <taxon>Actinomycetota</taxon>
        <taxon>Coriobacteriia</taxon>
        <taxon>Eggerthellales</taxon>
        <taxon>Eggerthellaceae</taxon>
        <taxon>Phoenicibacter</taxon>
    </lineage>
</organism>
<dbReference type="InterPro" id="IPR018449">
    <property type="entry name" value="NIL_domain"/>
</dbReference>
<proteinExistence type="inferred from homology"/>
<dbReference type="PANTHER" id="PTHR43166">
    <property type="entry name" value="AMINO ACID IMPORT ATP-BINDING PROTEIN"/>
    <property type="match status" value="1"/>
</dbReference>
<dbReference type="Gene3D" id="3.40.50.300">
    <property type="entry name" value="P-loop containing nucleotide triphosphate hydrolases"/>
    <property type="match status" value="1"/>
</dbReference>
<dbReference type="InterPro" id="IPR017871">
    <property type="entry name" value="ABC_transporter-like_CS"/>
</dbReference>
<dbReference type="InterPro" id="IPR045865">
    <property type="entry name" value="ACT-like_dom_sf"/>
</dbReference>
<name>A0AA43RGN7_9ACTN</name>
<keyword evidence="3" id="KW-1003">Cell membrane</keyword>
<dbReference type="SUPFAM" id="SSF52540">
    <property type="entry name" value="P-loop containing nucleoside triphosphate hydrolases"/>
    <property type="match status" value="1"/>
</dbReference>
<comment type="function">
    <text evidence="9">Part of the ABC transporter FtsEX involved in cellular division. Has ATPase activity.</text>
</comment>
<evidence type="ECO:0000256" key="7">
    <source>
        <dbReference type="ARBA" id="ARBA00022970"/>
    </source>
</evidence>
<evidence type="ECO:0000256" key="9">
    <source>
        <dbReference type="ARBA" id="ARBA00054718"/>
    </source>
</evidence>
<evidence type="ECO:0000256" key="8">
    <source>
        <dbReference type="ARBA" id="ARBA00023136"/>
    </source>
</evidence>
<dbReference type="GO" id="GO:0016887">
    <property type="term" value="F:ATP hydrolysis activity"/>
    <property type="evidence" value="ECO:0007669"/>
    <property type="project" value="InterPro"/>
</dbReference>
<dbReference type="GO" id="GO:0006865">
    <property type="term" value="P:amino acid transport"/>
    <property type="evidence" value="ECO:0007669"/>
    <property type="project" value="UniProtKB-KW"/>
</dbReference>
<dbReference type="InterPro" id="IPR027417">
    <property type="entry name" value="P-loop_NTPase"/>
</dbReference>
<dbReference type="PROSITE" id="PS00211">
    <property type="entry name" value="ABC_TRANSPORTER_1"/>
    <property type="match status" value="1"/>
</dbReference>
<keyword evidence="8" id="KW-0472">Membrane</keyword>
<dbReference type="AlphaFoldDB" id="A0AA43RGN7"/>
<gene>
    <name evidence="12" type="ORF">Q3982_01855</name>
</gene>
<dbReference type="FunFam" id="3.40.50.300:FF:000056">
    <property type="entry name" value="Cell division ATP-binding protein FtsE"/>
    <property type="match status" value="1"/>
</dbReference>
<dbReference type="PANTHER" id="PTHR43166:SF30">
    <property type="entry name" value="METHIONINE IMPORT ATP-BINDING PROTEIN METN"/>
    <property type="match status" value="1"/>
</dbReference>
<dbReference type="InterPro" id="IPR003593">
    <property type="entry name" value="AAA+_ATPase"/>
</dbReference>
<evidence type="ECO:0000256" key="5">
    <source>
        <dbReference type="ARBA" id="ARBA00022840"/>
    </source>
</evidence>
<comment type="subunit">
    <text evidence="10">Homodimer. Forms a membrane-associated complex with FtsX.</text>
</comment>
<comment type="caution">
    <text evidence="12">The sequence shown here is derived from an EMBL/GenBank/DDBJ whole genome shotgun (WGS) entry which is preliminary data.</text>
</comment>
<dbReference type="GO" id="GO:0005886">
    <property type="term" value="C:plasma membrane"/>
    <property type="evidence" value="ECO:0007669"/>
    <property type="project" value="UniProtKB-ARBA"/>
</dbReference>
<dbReference type="InterPro" id="IPR003439">
    <property type="entry name" value="ABC_transporter-like_ATP-bd"/>
</dbReference>
<evidence type="ECO:0000256" key="4">
    <source>
        <dbReference type="ARBA" id="ARBA00022741"/>
    </source>
</evidence>
<keyword evidence="6" id="KW-1278">Translocase</keyword>
<dbReference type="GO" id="GO:0005524">
    <property type="term" value="F:ATP binding"/>
    <property type="evidence" value="ECO:0007669"/>
    <property type="project" value="UniProtKB-KW"/>
</dbReference>
<sequence>MIEISGLGKTWDDGVNVLNDINLEIKDGEVYALVGRSGAGKSTLLRCINGLTSYQEGSLKVDGQEIKDLNDKQLRELRRNMGMIFQHFSLLERATIYQNVALPMKCWGYSKEEIDKKVMSLLDLVGLKDRADARPRNLSGGQKQRVAIARALTMDPKFILSDEATSALDPKTTASILELLLKINEQLGITVIIVTHQMEVVRAACQRACILEGGVIAAYGTVEDIFIERPDSLNRLLGEEKRVFPSRGHNIQISHHVEDLEDGALLMKMSNELGAIFPILDGQILDYRGSHMGIFVINVDDEHYGAVVNYLNDNGLNWKELEDTLSGEEA</sequence>
<dbReference type="Pfam" id="PF09383">
    <property type="entry name" value="NIL"/>
    <property type="match status" value="1"/>
</dbReference>
<dbReference type="SMART" id="SM00382">
    <property type="entry name" value="AAA"/>
    <property type="match status" value="1"/>
</dbReference>
<feature type="domain" description="ABC transporter" evidence="11">
    <location>
        <begin position="2"/>
        <end position="238"/>
    </location>
</feature>
<dbReference type="Pfam" id="PF00005">
    <property type="entry name" value="ABC_tran"/>
    <property type="match status" value="1"/>
</dbReference>
<dbReference type="EMBL" id="JAUMVS010000015">
    <property type="protein sequence ID" value="MDO4841405.1"/>
    <property type="molecule type" value="Genomic_DNA"/>
</dbReference>
<keyword evidence="7" id="KW-0029">Amino-acid transport</keyword>
<dbReference type="Proteomes" id="UP001168575">
    <property type="component" value="Unassembled WGS sequence"/>
</dbReference>
<dbReference type="PROSITE" id="PS50893">
    <property type="entry name" value="ABC_TRANSPORTER_2"/>
    <property type="match status" value="1"/>
</dbReference>
<keyword evidence="5 12" id="KW-0067">ATP-binding</keyword>
<accession>A0AA43RGN7</accession>
<evidence type="ECO:0000313" key="12">
    <source>
        <dbReference type="EMBL" id="MDO4841405.1"/>
    </source>
</evidence>
<evidence type="ECO:0000259" key="11">
    <source>
        <dbReference type="PROSITE" id="PS50893"/>
    </source>
</evidence>
<keyword evidence="13" id="KW-1185">Reference proteome</keyword>
<keyword evidence="4" id="KW-0547">Nucleotide-binding</keyword>
<evidence type="ECO:0000256" key="1">
    <source>
        <dbReference type="ARBA" id="ARBA00005417"/>
    </source>
</evidence>
<evidence type="ECO:0000256" key="6">
    <source>
        <dbReference type="ARBA" id="ARBA00022967"/>
    </source>
</evidence>
<evidence type="ECO:0000256" key="2">
    <source>
        <dbReference type="ARBA" id="ARBA00022448"/>
    </source>
</evidence>
<evidence type="ECO:0000256" key="3">
    <source>
        <dbReference type="ARBA" id="ARBA00022475"/>
    </source>
</evidence>
<evidence type="ECO:0000256" key="10">
    <source>
        <dbReference type="ARBA" id="ARBA00063837"/>
    </source>
</evidence>
<reference evidence="12" key="1">
    <citation type="submission" date="2023-07" db="EMBL/GenBank/DDBJ databases">
        <title>Between Cages and Wild: Unraveling the Impact of Captivity on Animal Microbiomes and Antimicrobial Resistance.</title>
        <authorList>
            <person name="Schmartz G.P."/>
            <person name="Rehner J."/>
            <person name="Schuff M.J."/>
            <person name="Becker S.L."/>
            <person name="Kravczyk M."/>
            <person name="Gurevich A."/>
            <person name="Francke R."/>
            <person name="Mueller R."/>
            <person name="Keller V."/>
            <person name="Keller A."/>
        </authorList>
    </citation>
    <scope>NUCLEOTIDE SEQUENCE</scope>
    <source>
        <strain evidence="12">S12M_St_49</strain>
    </source>
</reference>
<protein>
    <submittedName>
        <fullName evidence="12">Methionine ABC transporter ATP-binding protein</fullName>
    </submittedName>
</protein>
<dbReference type="InterPro" id="IPR050086">
    <property type="entry name" value="MetN_ABC_transporter-like"/>
</dbReference>
<keyword evidence="2" id="KW-0813">Transport</keyword>
<evidence type="ECO:0000313" key="13">
    <source>
        <dbReference type="Proteomes" id="UP001168575"/>
    </source>
</evidence>
<dbReference type="SUPFAM" id="SSF55021">
    <property type="entry name" value="ACT-like"/>
    <property type="match status" value="1"/>
</dbReference>